<comment type="similarity">
    <text evidence="1">Belongs to the glycosyl hydrolase 3 family.</text>
</comment>
<organism evidence="4 5">
    <name type="scientific">Qipengyuania algicida</name>
    <dbReference type="NCBI Taxonomy" id="1836209"/>
    <lineage>
        <taxon>Bacteria</taxon>
        <taxon>Pseudomonadati</taxon>
        <taxon>Pseudomonadota</taxon>
        <taxon>Alphaproteobacteria</taxon>
        <taxon>Sphingomonadales</taxon>
        <taxon>Erythrobacteraceae</taxon>
        <taxon>Qipengyuania</taxon>
    </lineage>
</organism>
<protein>
    <recommendedName>
        <fullName evidence="3">Fibronectin type III-like domain-containing protein</fullName>
    </recommendedName>
</protein>
<dbReference type="InterPro" id="IPR017853">
    <property type="entry name" value="GH"/>
</dbReference>
<dbReference type="SMART" id="SM01217">
    <property type="entry name" value="Fn3_like"/>
    <property type="match status" value="1"/>
</dbReference>
<dbReference type="OrthoDB" id="9781691at2"/>
<gene>
    <name evidence="4" type="ORF">GRI58_03410</name>
</gene>
<dbReference type="InterPro" id="IPR036962">
    <property type="entry name" value="Glyco_hydro_3_N_sf"/>
</dbReference>
<dbReference type="Gene3D" id="3.20.20.300">
    <property type="entry name" value="Glycoside hydrolase, family 3, N-terminal domain"/>
    <property type="match status" value="1"/>
</dbReference>
<dbReference type="PANTHER" id="PTHR42715">
    <property type="entry name" value="BETA-GLUCOSIDASE"/>
    <property type="match status" value="1"/>
</dbReference>
<feature type="domain" description="Fibronectin type III-like" evidence="3">
    <location>
        <begin position="542"/>
        <end position="607"/>
    </location>
</feature>
<dbReference type="InterPro" id="IPR013783">
    <property type="entry name" value="Ig-like_fold"/>
</dbReference>
<dbReference type="SUPFAM" id="SSF51445">
    <property type="entry name" value="(Trans)glycosidases"/>
    <property type="match status" value="1"/>
</dbReference>
<dbReference type="InterPro" id="IPR050288">
    <property type="entry name" value="Cellulose_deg_GH3"/>
</dbReference>
<dbReference type="AlphaFoldDB" id="A0A845AC93"/>
<dbReference type="Pfam" id="PF01915">
    <property type="entry name" value="Glyco_hydro_3_C"/>
    <property type="match status" value="1"/>
</dbReference>
<evidence type="ECO:0000313" key="5">
    <source>
        <dbReference type="Proteomes" id="UP000439780"/>
    </source>
</evidence>
<proteinExistence type="inferred from homology"/>
<dbReference type="Gene3D" id="2.60.40.10">
    <property type="entry name" value="Immunoglobulins"/>
    <property type="match status" value="1"/>
</dbReference>
<dbReference type="GO" id="GO:0005975">
    <property type="term" value="P:carbohydrate metabolic process"/>
    <property type="evidence" value="ECO:0007669"/>
    <property type="project" value="InterPro"/>
</dbReference>
<evidence type="ECO:0000259" key="3">
    <source>
        <dbReference type="SMART" id="SM01217"/>
    </source>
</evidence>
<sequence>MRRPFPLDAEQERFVADILSYMTLEEKLGQLAVLVDAPSGPDEEYAEAVASGRIGGIVDIPDRDTARAFQRRAVEETRLGIPLIFATSGRVRTAGAPKPSGWSRAASWDIETVEALGHEAAGDALSSGSRWLLGPKVAIDRKVVADEAAICAAEPVLLAELSAAYVRGVGSYSHSGEPNVLAGLQCRHAGGDSASETDPAVLEPLFAAIREDCLASLQPQPPALARFAGIALGRCRNILEATGGPLEWTVDAAETAIAQGRLNEGEVEDAARGVLSVKCALGLFRDPYAGLTGENGADGNESAVGGFRQAEDNLARRAMVLLRNRGAILPLSQDLQRILVVGGPGGIADGCREGLETFGISTRSVPGLALRGEGETYHDMGEHDPFAIALSCDAARRSDVVLMALDESMFSHSDGRLPRPTEPVLSLIKALGSIGRPIVAIVASEHPVDLGVAAEAFSSIVFVWRSALDCPIALAELLSGEFSPSGRLPVAIASEIEAASFPFGHGLGYSETVFSNFTLDYCDSAVTAEIRVHNPGEFALVETVQLYAGAAVSKDIRLAAFERVNLDPGEAQTVRFELGMKELGLLGADGRYRVESGLHRIAIGKSAQRVLSREVDIDESYARSIMLGRPVRGRVRATGTMDRA</sequence>
<dbReference type="GO" id="GO:0004553">
    <property type="term" value="F:hydrolase activity, hydrolyzing O-glycosyl compounds"/>
    <property type="evidence" value="ECO:0007669"/>
    <property type="project" value="InterPro"/>
</dbReference>
<keyword evidence="5" id="KW-1185">Reference proteome</keyword>
<dbReference type="Proteomes" id="UP000439780">
    <property type="component" value="Unassembled WGS sequence"/>
</dbReference>
<dbReference type="Gene3D" id="3.40.50.1700">
    <property type="entry name" value="Glycoside hydrolase family 3 C-terminal domain"/>
    <property type="match status" value="1"/>
</dbReference>
<reference evidence="4 5" key="1">
    <citation type="submission" date="2019-12" db="EMBL/GenBank/DDBJ databases">
        <title>Genomic-based taxomic classification of the family Erythrobacteraceae.</title>
        <authorList>
            <person name="Xu L."/>
        </authorList>
    </citation>
    <scope>NUCLEOTIDE SEQUENCE [LARGE SCALE GENOMIC DNA]</scope>
    <source>
        <strain evidence="4 5">KEMB 9005-328</strain>
    </source>
</reference>
<dbReference type="RefSeq" id="WP_160752165.1">
    <property type="nucleotide sequence ID" value="NZ_WTYA01000002.1"/>
</dbReference>
<dbReference type="InterPro" id="IPR002772">
    <property type="entry name" value="Glyco_hydro_3_C"/>
</dbReference>
<evidence type="ECO:0000256" key="1">
    <source>
        <dbReference type="ARBA" id="ARBA00005336"/>
    </source>
</evidence>
<name>A0A845AC93_9SPHN</name>
<dbReference type="Pfam" id="PF00933">
    <property type="entry name" value="Glyco_hydro_3"/>
    <property type="match status" value="1"/>
</dbReference>
<dbReference type="InterPro" id="IPR001764">
    <property type="entry name" value="Glyco_hydro_3_N"/>
</dbReference>
<dbReference type="EMBL" id="WTYA01000002">
    <property type="protein sequence ID" value="MXP27870.1"/>
    <property type="molecule type" value="Genomic_DNA"/>
</dbReference>
<evidence type="ECO:0000256" key="2">
    <source>
        <dbReference type="ARBA" id="ARBA00022801"/>
    </source>
</evidence>
<dbReference type="InterPro" id="IPR036881">
    <property type="entry name" value="Glyco_hydro_3_C_sf"/>
</dbReference>
<dbReference type="SUPFAM" id="SSF52279">
    <property type="entry name" value="Beta-D-glucan exohydrolase, C-terminal domain"/>
    <property type="match status" value="1"/>
</dbReference>
<evidence type="ECO:0000313" key="4">
    <source>
        <dbReference type="EMBL" id="MXP27870.1"/>
    </source>
</evidence>
<keyword evidence="2" id="KW-0378">Hydrolase</keyword>
<dbReference type="PANTHER" id="PTHR42715:SF10">
    <property type="entry name" value="BETA-GLUCOSIDASE"/>
    <property type="match status" value="1"/>
</dbReference>
<accession>A0A845AC93</accession>
<comment type="caution">
    <text evidence="4">The sequence shown here is derived from an EMBL/GenBank/DDBJ whole genome shotgun (WGS) entry which is preliminary data.</text>
</comment>
<dbReference type="InterPro" id="IPR026891">
    <property type="entry name" value="Fn3-like"/>
</dbReference>
<dbReference type="Pfam" id="PF14310">
    <property type="entry name" value="Fn3-like"/>
    <property type="match status" value="1"/>
</dbReference>